<keyword evidence="3" id="KW-1185">Reference proteome</keyword>
<reference evidence="2 3" key="1">
    <citation type="submission" date="2018-08" db="EMBL/GenBank/DDBJ databases">
        <title>Genome Sequence of Clavibacter michiganensis Subspecies type strains, and the Atypical Peach-Colored Strains Isolated from Tomato.</title>
        <authorList>
            <person name="Osdaghi E."/>
            <person name="Portier P."/>
            <person name="Briand M."/>
            <person name="Jacques M.-A."/>
        </authorList>
    </citation>
    <scope>NUCLEOTIDE SEQUENCE [LARGE SCALE GENOMIC DNA]</scope>
    <source>
        <strain evidence="2 3">CFBP 8615</strain>
    </source>
</reference>
<keyword evidence="1" id="KW-0812">Transmembrane</keyword>
<dbReference type="OrthoDB" id="5125745at2"/>
<dbReference type="EMBL" id="QWGT01000054">
    <property type="protein sequence ID" value="RIJ52244.1"/>
    <property type="molecule type" value="Genomic_DNA"/>
</dbReference>
<evidence type="ECO:0000313" key="3">
    <source>
        <dbReference type="Proteomes" id="UP000266484"/>
    </source>
</evidence>
<dbReference type="Proteomes" id="UP000266484">
    <property type="component" value="Unassembled WGS sequence"/>
</dbReference>
<feature type="transmembrane region" description="Helical" evidence="1">
    <location>
        <begin position="57"/>
        <end position="79"/>
    </location>
</feature>
<protein>
    <submittedName>
        <fullName evidence="2">Uncharacterized protein</fullName>
    </submittedName>
</protein>
<evidence type="ECO:0000313" key="2">
    <source>
        <dbReference type="EMBL" id="RIJ52244.1"/>
    </source>
</evidence>
<keyword evidence="1" id="KW-1133">Transmembrane helix</keyword>
<organism evidence="2 3">
    <name type="scientific">Clavibacter lycopersici</name>
    <dbReference type="NCBI Taxonomy" id="2301718"/>
    <lineage>
        <taxon>Bacteria</taxon>
        <taxon>Bacillati</taxon>
        <taxon>Actinomycetota</taxon>
        <taxon>Actinomycetes</taxon>
        <taxon>Micrococcales</taxon>
        <taxon>Microbacteriaceae</taxon>
        <taxon>Clavibacter</taxon>
    </lineage>
</organism>
<evidence type="ECO:0000256" key="1">
    <source>
        <dbReference type="SAM" id="Phobius"/>
    </source>
</evidence>
<dbReference type="RefSeq" id="WP_119381470.1">
    <property type="nucleotide sequence ID" value="NZ_QWGT01000054.1"/>
</dbReference>
<gene>
    <name evidence="2" type="ORF">DZG00_05645</name>
</gene>
<proteinExistence type="predicted"/>
<name>A0A399TAV6_9MICO</name>
<dbReference type="AlphaFoldDB" id="A0A399TAV6"/>
<accession>A0A399TAV6</accession>
<keyword evidence="1" id="KW-0472">Membrane</keyword>
<comment type="caution">
    <text evidence="2">The sequence shown here is derived from an EMBL/GenBank/DDBJ whole genome shotgun (WGS) entry which is preliminary data.</text>
</comment>
<sequence>MRCLTVISCLLIGAGMAAATTAVLGYLFRYSMFDALQGQIDTAIYLRITGMTAFEKTAIVCGIAAVLIGVILAVTRAVAARRPSAT</sequence>